<name>A0ABS7TJ46_9BACT</name>
<gene>
    <name evidence="1" type="ORF">K7C98_03050</name>
</gene>
<sequence>MLTLGAFRFDTVVLGPGESSVEMLEHRAIAVVLISGRARCNGVDLQPWRSMTVRKSCCIEANGPCMVARITVDGPEAVHLGERA</sequence>
<dbReference type="EMBL" id="JAIRAU010000001">
    <property type="protein sequence ID" value="MBZ5708221.1"/>
    <property type="molecule type" value="Genomic_DNA"/>
</dbReference>
<keyword evidence="2" id="KW-1185">Reference proteome</keyword>
<dbReference type="Proteomes" id="UP001139031">
    <property type="component" value="Unassembled WGS sequence"/>
</dbReference>
<dbReference type="RefSeq" id="WP_224189973.1">
    <property type="nucleotide sequence ID" value="NZ_JAIRAU010000001.1"/>
</dbReference>
<comment type="caution">
    <text evidence="1">The sequence shown here is derived from an EMBL/GenBank/DDBJ whole genome shotgun (WGS) entry which is preliminary data.</text>
</comment>
<accession>A0ABS7TJ46</accession>
<evidence type="ECO:0000313" key="2">
    <source>
        <dbReference type="Proteomes" id="UP001139031"/>
    </source>
</evidence>
<evidence type="ECO:0008006" key="3">
    <source>
        <dbReference type="Google" id="ProtNLM"/>
    </source>
</evidence>
<evidence type="ECO:0000313" key="1">
    <source>
        <dbReference type="EMBL" id="MBZ5708221.1"/>
    </source>
</evidence>
<organism evidence="1 2">
    <name type="scientific">Nannocystis pusilla</name>
    <dbReference type="NCBI Taxonomy" id="889268"/>
    <lineage>
        <taxon>Bacteria</taxon>
        <taxon>Pseudomonadati</taxon>
        <taxon>Myxococcota</taxon>
        <taxon>Polyangia</taxon>
        <taxon>Nannocystales</taxon>
        <taxon>Nannocystaceae</taxon>
        <taxon>Nannocystis</taxon>
    </lineage>
</organism>
<protein>
    <recommendedName>
        <fullName evidence="3">AraC family transcriptional regulator</fullName>
    </recommendedName>
</protein>
<reference evidence="1" key="1">
    <citation type="submission" date="2021-08" db="EMBL/GenBank/DDBJ databases">
        <authorList>
            <person name="Stevens D.C."/>
        </authorList>
    </citation>
    <scope>NUCLEOTIDE SEQUENCE</scope>
    <source>
        <strain evidence="1">DSM 53165</strain>
    </source>
</reference>
<proteinExistence type="predicted"/>